<reference evidence="3" key="1">
    <citation type="submission" date="2017-02" db="EMBL/GenBank/DDBJ databases">
        <title>Pseudomonas floridae sp. nov., a novel pathogenic bacterial species isolated from tomato.</title>
        <authorList>
            <person name="Timilsina S."/>
            <person name="Vallad G.E."/>
            <person name="Jones J.B."/>
        </authorList>
    </citation>
    <scope>NUCLEOTIDE SEQUENCE [LARGE SCALE GENOMIC DNA]</scope>
    <source>
        <strain evidence="3">GEV388</strain>
    </source>
</reference>
<dbReference type="Proteomes" id="UP000192815">
    <property type="component" value="Unassembled WGS sequence"/>
</dbReference>
<dbReference type="STRING" id="1958950.BZK31_07970"/>
<feature type="transmembrane region" description="Helical" evidence="1">
    <location>
        <begin position="71"/>
        <end position="89"/>
    </location>
</feature>
<evidence type="ECO:0000313" key="2">
    <source>
        <dbReference type="EMBL" id="ORC60240.1"/>
    </source>
</evidence>
<keyword evidence="1" id="KW-0472">Membrane</keyword>
<sequence>MVSDMQNDKVECQCCKKLMVPKVITSAPFYISGVPVGGRDPEASVCPFCLSPKWMLTEEQVLTGAKANTEFYGIIVLMMINIVVFTRWGAEAVGVSVGLSVLLFLFRAQIAKAVKDRLTEIFKG</sequence>
<evidence type="ECO:0000313" key="3">
    <source>
        <dbReference type="Proteomes" id="UP000192815"/>
    </source>
</evidence>
<protein>
    <submittedName>
        <fullName evidence="2">Uncharacterized protein</fullName>
    </submittedName>
</protein>
<evidence type="ECO:0000256" key="1">
    <source>
        <dbReference type="SAM" id="Phobius"/>
    </source>
</evidence>
<keyword evidence="1" id="KW-0812">Transmembrane</keyword>
<keyword evidence="1" id="KW-1133">Transmembrane helix</keyword>
<dbReference type="OrthoDB" id="7024329at2"/>
<keyword evidence="3" id="KW-1185">Reference proteome</keyword>
<accession>A0A1X0N8M3</accession>
<comment type="caution">
    <text evidence="2">The sequence shown here is derived from an EMBL/GenBank/DDBJ whole genome shotgun (WGS) entry which is preliminary data.</text>
</comment>
<gene>
    <name evidence="2" type="ORF">BZK31_07970</name>
</gene>
<proteinExistence type="predicted"/>
<feature type="transmembrane region" description="Helical" evidence="1">
    <location>
        <begin position="95"/>
        <end position="114"/>
    </location>
</feature>
<organism evidence="2 3">
    <name type="scientific">Pseudomonas floridensis</name>
    <dbReference type="NCBI Taxonomy" id="1958950"/>
    <lineage>
        <taxon>Bacteria</taxon>
        <taxon>Pseudomonadati</taxon>
        <taxon>Pseudomonadota</taxon>
        <taxon>Gammaproteobacteria</taxon>
        <taxon>Pseudomonadales</taxon>
        <taxon>Pseudomonadaceae</taxon>
        <taxon>Pseudomonas</taxon>
    </lineage>
</organism>
<dbReference type="AlphaFoldDB" id="A0A1X0N8M3"/>
<dbReference type="EMBL" id="MUIO01000021">
    <property type="protein sequence ID" value="ORC60240.1"/>
    <property type="molecule type" value="Genomic_DNA"/>
</dbReference>
<name>A0A1X0N8M3_9PSED</name>